<evidence type="ECO:0000313" key="2">
    <source>
        <dbReference type="Proteomes" id="UP001153555"/>
    </source>
</evidence>
<dbReference type="PANTHER" id="PTHR33103">
    <property type="entry name" value="OS01G0153900 PROTEIN"/>
    <property type="match status" value="1"/>
</dbReference>
<gene>
    <name evidence="1" type="ORF">SHERM_10822</name>
</gene>
<organism evidence="1 2">
    <name type="scientific">Striga hermonthica</name>
    <name type="common">Purple witchweed</name>
    <name type="synonym">Buchnera hermonthica</name>
    <dbReference type="NCBI Taxonomy" id="68872"/>
    <lineage>
        <taxon>Eukaryota</taxon>
        <taxon>Viridiplantae</taxon>
        <taxon>Streptophyta</taxon>
        <taxon>Embryophyta</taxon>
        <taxon>Tracheophyta</taxon>
        <taxon>Spermatophyta</taxon>
        <taxon>Magnoliopsida</taxon>
        <taxon>eudicotyledons</taxon>
        <taxon>Gunneridae</taxon>
        <taxon>Pentapetalae</taxon>
        <taxon>asterids</taxon>
        <taxon>lamiids</taxon>
        <taxon>Lamiales</taxon>
        <taxon>Orobanchaceae</taxon>
        <taxon>Buchnereae</taxon>
        <taxon>Striga</taxon>
    </lineage>
</organism>
<proteinExistence type="predicted"/>
<comment type="caution">
    <text evidence="1">The sequence shown here is derived from an EMBL/GenBank/DDBJ whole genome shotgun (WGS) entry which is preliminary data.</text>
</comment>
<evidence type="ECO:0000313" key="1">
    <source>
        <dbReference type="EMBL" id="CAA0808592.1"/>
    </source>
</evidence>
<evidence type="ECO:0008006" key="3">
    <source>
        <dbReference type="Google" id="ProtNLM"/>
    </source>
</evidence>
<name>A0A9N7R2S9_STRHE</name>
<dbReference type="AlphaFoldDB" id="A0A9N7R2S9"/>
<dbReference type="Proteomes" id="UP001153555">
    <property type="component" value="Unassembled WGS sequence"/>
</dbReference>
<accession>A0A9N7R2S9</accession>
<dbReference type="OrthoDB" id="1099638at2759"/>
<protein>
    <recommendedName>
        <fullName evidence="3">DUF674 family protein</fullName>
    </recommendedName>
</protein>
<dbReference type="PANTHER" id="PTHR33103:SF27">
    <property type="entry name" value="OS04G0594700 PROTEIN"/>
    <property type="match status" value="1"/>
</dbReference>
<dbReference type="InterPro" id="IPR007750">
    <property type="entry name" value="DUF674"/>
</dbReference>
<dbReference type="Pfam" id="PF05056">
    <property type="entry name" value="DUF674"/>
    <property type="match status" value="2"/>
</dbReference>
<sequence length="368" mass="40610">MLNQDTTMAATKDVQFTLKVMINKDKTKVLFAEADSDFTNVLLSFLALPLGKIAKILVEHYGDDTLAICSFTSLYNSLADLDVVHFHTESGKQMLLNPRSVFDKECRQLKLNLSDSELTKYFTCGKSSSGEHNFSMNYDTVICDCGKTMTRETELRSSETIEDGAEMRSVTFGYNEIIDFLKGMLVSKTPLTDIILGRTQNNSEEVQKIKSSGVFLPKTDEAAASNSEKMMTLKVVIQRSTRVFLFAQANGDFADFLFSLLTIPLGVALSLLGSSTGNGNYVKGPKMFMMTDDLTVTPLCLTSSLSTLDRLGIPLSDVEELELKVGLEEALSILEASLTSTSALTNGLLRPSLRKCVNTEANVWRFLH</sequence>
<dbReference type="EMBL" id="CACSLK010003174">
    <property type="protein sequence ID" value="CAA0808592.1"/>
    <property type="molecule type" value="Genomic_DNA"/>
</dbReference>
<reference evidence="1" key="1">
    <citation type="submission" date="2019-12" db="EMBL/GenBank/DDBJ databases">
        <authorList>
            <person name="Scholes J."/>
        </authorList>
    </citation>
    <scope>NUCLEOTIDE SEQUENCE</scope>
</reference>
<keyword evidence="2" id="KW-1185">Reference proteome</keyword>